<dbReference type="Gene3D" id="2.40.160.20">
    <property type="match status" value="1"/>
</dbReference>
<accession>A0ABV8CH17</accession>
<sequence length="246" mass="26938">MKKGAILLSLPLCLSAGIASASILPELADCSWVAALSGGPIWSSNGETQTFYLTPTIEKTYVAAKKTKTLATGELFLGLQKPLPYQLQGQFGLAFAATTNARLNGIIWDDTEPQFDNHSYQYSVNARRIAVKGKLLADRNYFLTPWISGSVGVGLNRSHGYTNTPLIPEALVNPNFSNHTKSSFSYSLGIGLQKNLNEHWQVGAGYEFVNWGKSELGRAYDQTLNTGLSQNHFYTNGLMFNVTYIA</sequence>
<feature type="signal peptide" evidence="1">
    <location>
        <begin position="1"/>
        <end position="21"/>
    </location>
</feature>
<proteinExistence type="predicted"/>
<comment type="caution">
    <text evidence="2">The sequence shown here is derived from an EMBL/GenBank/DDBJ whole genome shotgun (WGS) entry which is preliminary data.</text>
</comment>
<evidence type="ECO:0000313" key="2">
    <source>
        <dbReference type="EMBL" id="MFC3909540.1"/>
    </source>
</evidence>
<keyword evidence="1" id="KW-0732">Signal</keyword>
<evidence type="ECO:0000313" key="3">
    <source>
        <dbReference type="Proteomes" id="UP001595758"/>
    </source>
</evidence>
<evidence type="ECO:0000256" key="1">
    <source>
        <dbReference type="SAM" id="SignalP"/>
    </source>
</evidence>
<dbReference type="SUPFAM" id="SSF56925">
    <property type="entry name" value="OMPA-like"/>
    <property type="match status" value="1"/>
</dbReference>
<dbReference type="InterPro" id="IPR011250">
    <property type="entry name" value="OMP/PagP_B-barrel"/>
</dbReference>
<protein>
    <submittedName>
        <fullName evidence="2">Outer membrane protein</fullName>
    </submittedName>
</protein>
<reference evidence="3" key="1">
    <citation type="journal article" date="2019" name="Int. J. Syst. Evol. Microbiol.">
        <title>The Global Catalogue of Microorganisms (GCM) 10K type strain sequencing project: providing services to taxonomists for standard genome sequencing and annotation.</title>
        <authorList>
            <consortium name="The Broad Institute Genomics Platform"/>
            <consortium name="The Broad Institute Genome Sequencing Center for Infectious Disease"/>
            <person name="Wu L."/>
            <person name="Ma J."/>
        </authorList>
    </citation>
    <scope>NUCLEOTIDE SEQUENCE [LARGE SCALE GENOMIC DNA]</scope>
    <source>
        <strain evidence="3">CCUG 59858</strain>
    </source>
</reference>
<dbReference type="EMBL" id="JBHSAB010000024">
    <property type="protein sequence ID" value="MFC3909540.1"/>
    <property type="molecule type" value="Genomic_DNA"/>
</dbReference>
<keyword evidence="3" id="KW-1185">Reference proteome</keyword>
<feature type="chain" id="PRO_5047028050" evidence="1">
    <location>
        <begin position="22"/>
        <end position="246"/>
    </location>
</feature>
<dbReference type="Proteomes" id="UP001595758">
    <property type="component" value="Unassembled WGS sequence"/>
</dbReference>
<name>A0ABV8CH17_9GAMM</name>
<gene>
    <name evidence="2" type="ORF">ACFORL_10710</name>
</gene>
<dbReference type="RefSeq" id="WP_382343851.1">
    <property type="nucleotide sequence ID" value="NZ_JBHSAB010000024.1"/>
</dbReference>
<organism evidence="2 3">
    <name type="scientific">Legionella dresdenensis</name>
    <dbReference type="NCBI Taxonomy" id="450200"/>
    <lineage>
        <taxon>Bacteria</taxon>
        <taxon>Pseudomonadati</taxon>
        <taxon>Pseudomonadota</taxon>
        <taxon>Gammaproteobacteria</taxon>
        <taxon>Legionellales</taxon>
        <taxon>Legionellaceae</taxon>
        <taxon>Legionella</taxon>
    </lineage>
</organism>